<dbReference type="AlphaFoldDB" id="A0A1I7S9G3"/>
<dbReference type="SMART" id="SM00100">
    <property type="entry name" value="cNMP"/>
    <property type="match status" value="2"/>
</dbReference>
<evidence type="ECO:0000256" key="10">
    <source>
        <dbReference type="SAM" id="MobiDB-lite"/>
    </source>
</evidence>
<dbReference type="InterPro" id="IPR002641">
    <property type="entry name" value="PNPLA_dom"/>
</dbReference>
<dbReference type="InterPro" id="IPR056556">
    <property type="entry name" value="NTE1_P-loop_dom"/>
</dbReference>
<feature type="region of interest" description="Disordered" evidence="10">
    <location>
        <begin position="1201"/>
        <end position="1229"/>
    </location>
</feature>
<feature type="short sequence motif" description="GXSXG" evidence="9">
    <location>
        <begin position="886"/>
        <end position="890"/>
    </location>
</feature>
<dbReference type="InterPro" id="IPR001423">
    <property type="entry name" value="LysoPLipase_patatin_CS"/>
</dbReference>
<keyword evidence="16" id="KW-1185">Reference proteome</keyword>
<feature type="region of interest" description="Disordered" evidence="10">
    <location>
        <begin position="91"/>
        <end position="122"/>
    </location>
</feature>
<proteinExistence type="inferred from homology"/>
<feature type="domain" description="PNPLA" evidence="13">
    <location>
        <begin position="855"/>
        <end position="1020"/>
    </location>
</feature>
<dbReference type="PANTHER" id="PTHR14226:SF29">
    <property type="entry name" value="NEUROPATHY TARGET ESTERASE SWS"/>
    <property type="match status" value="1"/>
</dbReference>
<feature type="domain" description="Cyclic nucleotide-binding" evidence="12">
    <location>
        <begin position="518"/>
        <end position="592"/>
    </location>
</feature>
<evidence type="ECO:0000256" key="8">
    <source>
        <dbReference type="ARBA" id="ARBA00023136"/>
    </source>
</evidence>
<reference evidence="14" key="2">
    <citation type="submission" date="2020-09" db="EMBL/GenBank/DDBJ databases">
        <authorList>
            <person name="Kikuchi T."/>
        </authorList>
    </citation>
    <scope>NUCLEOTIDE SEQUENCE</scope>
    <source>
        <strain evidence="14">Ka4C1</strain>
    </source>
</reference>
<evidence type="ECO:0000259" key="12">
    <source>
        <dbReference type="PROSITE" id="PS50042"/>
    </source>
</evidence>
<feature type="active site" description="Proton acceptor" evidence="9">
    <location>
        <position position="1007"/>
    </location>
</feature>
<dbReference type="CDD" id="cd00038">
    <property type="entry name" value="CAP_ED"/>
    <property type="match status" value="3"/>
</dbReference>
<dbReference type="InterPro" id="IPR016035">
    <property type="entry name" value="Acyl_Trfase/lysoPLipase"/>
</dbReference>
<evidence type="ECO:0000256" key="4">
    <source>
        <dbReference type="ARBA" id="ARBA00022801"/>
    </source>
</evidence>
<protein>
    <submittedName>
        <fullName evidence="14">(pine wood nematode) hypothetical protein</fullName>
    </submittedName>
</protein>
<keyword evidence="7 9" id="KW-0443">Lipid metabolism</keyword>
<feature type="transmembrane region" description="Helical" evidence="11">
    <location>
        <begin position="16"/>
        <end position="38"/>
    </location>
</feature>
<dbReference type="SUPFAM" id="SSF51206">
    <property type="entry name" value="cAMP-binding domain-like"/>
    <property type="match status" value="3"/>
</dbReference>
<dbReference type="GO" id="GO:0046470">
    <property type="term" value="P:phosphatidylcholine metabolic process"/>
    <property type="evidence" value="ECO:0007669"/>
    <property type="project" value="InterPro"/>
</dbReference>
<sequence length="1229" mass="138774">MGIYTLVVDSAAEVPTILVVAACLSFACLVAFAGSFLISKLVAWLFPPESQDEAEISPSPSNSNLTSEVERPRGSRRRRIKRAIKRMYSNIIQDDGSRSSDENSTPSNNGQPVRRRRHSASGPMNFARAAKDFFRGRSYRRQTSETRGVLPKPPQEFFEPSARPAVPSDMSPELFYLKHNLSMLELPEDWPLKQSDIKIRDVKDDEIILQPGDADDSIIVVLQGSLSVYISPCEGKMVMVKRIDPGQSFFSLLSLLDILMESPSKFKTVSVKANDASRIAIYSFHKFHQDFKERPYIWTRPIQIICTRLLQVTLTTLNQHLGLGEELMKRKLDDKFDDRGRHISGQSVRGNKHRPQLRQRRMSSSDDQNELQNTAVKWFGEALQLPQADAQRLLTGRLTIKHYEDGKVLVEQASVDTSQLILVIHGGLKVTQENDDEDNENDETYIALVQPRELVGGLQLLTNEPSFFNISTVGPTTVAALDRAAFSDLLELRPKICLPVAFWVHRRLSTFVRAVDFAIDWVLLDSGQAVYRQGDLAESLFVVLSGRLRSVDKNTAIEEFGRGDALGMLEVLQRKPRQTTVLAVRYSQLARVPEGLLNFVKMQYPQVGFRLVRLLGQFFSDSKRPISMAPAHAAYMDSSSTDPMSQLKNLHTVAVMPASLDVPLTAFTCELYHALSASTRVLRLSSKQIAQTLGESVLEKQADFRLMHWLNAQEDTYPLVIYECDYTATNWTRRCLRQADCILFVGLGQVKPPKKQFIEDHLKMSQDGIRTRKELVLLWKEEFEQPTGTYNWLKGSWFSGHCHVRANSRMFKWNWNVDEKEVIRFYEEHVFSKRLDFNSDFARLGRCLTGNAVGLVLGGGGARGAAHIGIIKSIREHGIPVDIVGGTSIGAMIGGVFADNPSKDAEQRVRGWFATMCVLWRKIMDLTYAYSAMFTGVGFNKTLQELFGERNIEDMWLPYYCITTDISTSEMRVHRQGPLWAYVRASMSLAGYLPPLCDPHDGHLLLDGGYVNNLPADVMRSMGAKCVLACDVGSASETNLYNYGDSLSGFWVLMKKLNPFSEPISILNMEEIQTRLAFVSCVRQLEQVKKAPYCHYLRPAIDAYKTLEFNRFDEILQAGFEYAEQAIGELVQNNENVKSVMNPDALKSLTRRTRRKERAHSMRNSFTDLAAQISKIPGRKHGGSLTDVSVFDEDWMDDDYDSSEFDSYDDMSEADDDPNATTRTQTPLI</sequence>
<dbReference type="Proteomes" id="UP000095284">
    <property type="component" value="Unplaced"/>
</dbReference>
<dbReference type="Proteomes" id="UP000659654">
    <property type="component" value="Unassembled WGS sequence"/>
</dbReference>
<dbReference type="Pfam" id="PF01734">
    <property type="entry name" value="Patatin"/>
    <property type="match status" value="1"/>
</dbReference>
<feature type="domain" description="Cyclic nucleotide-binding" evidence="12">
    <location>
        <begin position="418"/>
        <end position="490"/>
    </location>
</feature>
<gene>
    <name evidence="14" type="ORF">BXYJ_LOCUS7616</name>
</gene>
<reference evidence="17" key="1">
    <citation type="submission" date="2016-11" db="UniProtKB">
        <authorList>
            <consortium name="WormBaseParasite"/>
        </authorList>
    </citation>
    <scope>IDENTIFICATION</scope>
</reference>
<evidence type="ECO:0000313" key="15">
    <source>
        <dbReference type="Proteomes" id="UP000095284"/>
    </source>
</evidence>
<dbReference type="Proteomes" id="UP000582659">
    <property type="component" value="Unassembled WGS sequence"/>
</dbReference>
<feature type="compositionally biased region" description="Acidic residues" evidence="10">
    <location>
        <begin position="1201"/>
        <end position="1218"/>
    </location>
</feature>
<feature type="short sequence motif" description="GXGXXG" evidence="9">
    <location>
        <begin position="859"/>
        <end position="864"/>
    </location>
</feature>
<dbReference type="PROSITE" id="PS50042">
    <property type="entry name" value="CNMP_BINDING_3"/>
    <property type="match status" value="3"/>
</dbReference>
<feature type="compositionally biased region" description="Polar residues" evidence="10">
    <location>
        <begin position="102"/>
        <end position="111"/>
    </location>
</feature>
<dbReference type="EMBL" id="CAJFDI010000003">
    <property type="protein sequence ID" value="CAD5222713.1"/>
    <property type="molecule type" value="Genomic_DNA"/>
</dbReference>
<feature type="compositionally biased region" description="Polar residues" evidence="10">
    <location>
        <begin position="58"/>
        <end position="67"/>
    </location>
</feature>
<evidence type="ECO:0000313" key="16">
    <source>
        <dbReference type="Proteomes" id="UP000659654"/>
    </source>
</evidence>
<accession>A0A1I7S9G3</accession>
<evidence type="ECO:0000256" key="6">
    <source>
        <dbReference type="ARBA" id="ARBA00022989"/>
    </source>
</evidence>
<dbReference type="PROSITE" id="PS01237">
    <property type="entry name" value="UPF0028"/>
    <property type="match status" value="1"/>
</dbReference>
<dbReference type="Pfam" id="PF00027">
    <property type="entry name" value="cNMP_binding"/>
    <property type="match status" value="2"/>
</dbReference>
<dbReference type="InterPro" id="IPR000595">
    <property type="entry name" value="cNMP-bd_dom"/>
</dbReference>
<dbReference type="PANTHER" id="PTHR14226">
    <property type="entry name" value="NEUROPATHY TARGET ESTERASE/SWISS CHEESE D.MELANOGASTER"/>
    <property type="match status" value="1"/>
</dbReference>
<dbReference type="OrthoDB" id="421051at2759"/>
<comment type="similarity">
    <text evidence="2">Belongs to the NTE family.</text>
</comment>
<dbReference type="WBParaSite" id="BXY_0965900.1">
    <property type="protein sequence ID" value="BXY_0965900.1"/>
    <property type="gene ID" value="BXY_0965900"/>
</dbReference>
<evidence type="ECO:0000256" key="2">
    <source>
        <dbReference type="ARBA" id="ARBA00006636"/>
    </source>
</evidence>
<dbReference type="GO" id="GO:0016020">
    <property type="term" value="C:membrane"/>
    <property type="evidence" value="ECO:0007669"/>
    <property type="project" value="UniProtKB-SubCell"/>
</dbReference>
<dbReference type="GO" id="GO:0016042">
    <property type="term" value="P:lipid catabolic process"/>
    <property type="evidence" value="ECO:0007669"/>
    <property type="project" value="UniProtKB-UniRule"/>
</dbReference>
<dbReference type="InterPro" id="IPR018490">
    <property type="entry name" value="cNMP-bd_dom_sf"/>
</dbReference>
<evidence type="ECO:0000256" key="11">
    <source>
        <dbReference type="SAM" id="Phobius"/>
    </source>
</evidence>
<feature type="active site" description="Nucleophile" evidence="9">
    <location>
        <position position="888"/>
    </location>
</feature>
<feature type="short sequence motif" description="DGA/G" evidence="9">
    <location>
        <begin position="1007"/>
        <end position="1009"/>
    </location>
</feature>
<dbReference type="SUPFAM" id="SSF52151">
    <property type="entry name" value="FabD/lysophospholipase-like"/>
    <property type="match status" value="1"/>
</dbReference>
<dbReference type="Gene3D" id="2.60.120.10">
    <property type="entry name" value="Jelly Rolls"/>
    <property type="match status" value="3"/>
</dbReference>
<evidence type="ECO:0000256" key="5">
    <source>
        <dbReference type="ARBA" id="ARBA00022963"/>
    </source>
</evidence>
<feature type="region of interest" description="Disordered" evidence="10">
    <location>
        <begin position="53"/>
        <end position="79"/>
    </location>
</feature>
<dbReference type="GO" id="GO:0005783">
    <property type="term" value="C:endoplasmic reticulum"/>
    <property type="evidence" value="ECO:0007669"/>
    <property type="project" value="TreeGrafter"/>
</dbReference>
<evidence type="ECO:0000256" key="7">
    <source>
        <dbReference type="ARBA" id="ARBA00023098"/>
    </source>
</evidence>
<feature type="domain" description="Cyclic nucleotide-binding" evidence="12">
    <location>
        <begin position="197"/>
        <end position="289"/>
    </location>
</feature>
<dbReference type="InterPro" id="IPR050301">
    <property type="entry name" value="NTE"/>
</dbReference>
<dbReference type="EMBL" id="CAJFCV020000003">
    <property type="protein sequence ID" value="CAG9111079.1"/>
    <property type="molecule type" value="Genomic_DNA"/>
</dbReference>
<dbReference type="GO" id="GO:0004622">
    <property type="term" value="F:phosphatidylcholine lysophospholipase activity"/>
    <property type="evidence" value="ECO:0007669"/>
    <property type="project" value="InterPro"/>
</dbReference>
<keyword evidence="6 11" id="KW-1133">Transmembrane helix</keyword>
<organism evidence="15 17">
    <name type="scientific">Bursaphelenchus xylophilus</name>
    <name type="common">Pinewood nematode worm</name>
    <name type="synonym">Aphelenchoides xylophilus</name>
    <dbReference type="NCBI Taxonomy" id="6326"/>
    <lineage>
        <taxon>Eukaryota</taxon>
        <taxon>Metazoa</taxon>
        <taxon>Ecdysozoa</taxon>
        <taxon>Nematoda</taxon>
        <taxon>Chromadorea</taxon>
        <taxon>Rhabditida</taxon>
        <taxon>Tylenchina</taxon>
        <taxon>Tylenchomorpha</taxon>
        <taxon>Aphelenchoidea</taxon>
        <taxon>Aphelenchoididae</taxon>
        <taxon>Bursaphelenchus</taxon>
    </lineage>
</organism>
<keyword evidence="3 11" id="KW-0812">Transmembrane</keyword>
<evidence type="ECO:0000256" key="1">
    <source>
        <dbReference type="ARBA" id="ARBA00004370"/>
    </source>
</evidence>
<evidence type="ECO:0000313" key="14">
    <source>
        <dbReference type="EMBL" id="CAD5222713.1"/>
    </source>
</evidence>
<dbReference type="eggNOG" id="KOG2968">
    <property type="taxonomic scope" value="Eukaryota"/>
</dbReference>
<evidence type="ECO:0000259" key="13">
    <source>
        <dbReference type="PROSITE" id="PS51635"/>
    </source>
</evidence>
<feature type="region of interest" description="Disordered" evidence="10">
    <location>
        <begin position="339"/>
        <end position="367"/>
    </location>
</feature>
<evidence type="ECO:0000313" key="17">
    <source>
        <dbReference type="WBParaSite" id="BXY_0965900.1"/>
    </source>
</evidence>
<dbReference type="InterPro" id="IPR014710">
    <property type="entry name" value="RmlC-like_jellyroll"/>
</dbReference>
<name>A0A1I7S9G3_BURXY</name>
<evidence type="ECO:0000256" key="3">
    <source>
        <dbReference type="ARBA" id="ARBA00022692"/>
    </source>
</evidence>
<keyword evidence="4 9" id="KW-0378">Hydrolase</keyword>
<comment type="subcellular location">
    <subcellularLocation>
        <location evidence="1">Membrane</location>
    </subcellularLocation>
</comment>
<evidence type="ECO:0000256" key="9">
    <source>
        <dbReference type="PROSITE-ProRule" id="PRU01161"/>
    </source>
</evidence>
<dbReference type="Gene3D" id="3.40.1090.10">
    <property type="entry name" value="Cytosolic phospholipase A2 catalytic domain"/>
    <property type="match status" value="1"/>
</dbReference>
<dbReference type="SMR" id="A0A1I7S9G3"/>
<dbReference type="PROSITE" id="PS51635">
    <property type="entry name" value="PNPLA"/>
    <property type="match status" value="1"/>
</dbReference>
<feature type="region of interest" description="Disordered" evidence="10">
    <location>
        <begin position="140"/>
        <end position="164"/>
    </location>
</feature>
<keyword evidence="8 11" id="KW-0472">Membrane</keyword>
<dbReference type="Pfam" id="PF24179">
    <property type="entry name" value="NTE_Ploop"/>
    <property type="match status" value="1"/>
</dbReference>
<feature type="compositionally biased region" description="Basic residues" evidence="10">
    <location>
        <begin position="350"/>
        <end position="361"/>
    </location>
</feature>
<keyword evidence="5 9" id="KW-0442">Lipid degradation</keyword>
<feature type="compositionally biased region" description="Polar residues" evidence="10">
    <location>
        <begin position="1219"/>
        <end position="1229"/>
    </location>
</feature>